<dbReference type="InterPro" id="IPR008780">
    <property type="entry name" value="Plasmodium_Vir"/>
</dbReference>
<dbReference type="Pfam" id="PF05795">
    <property type="entry name" value="Plasmodium_Vir"/>
    <property type="match status" value="2"/>
</dbReference>
<organism evidence="1 2">
    <name type="scientific">Plasmodium ovale wallikeri</name>
    <dbReference type="NCBI Taxonomy" id="864142"/>
    <lineage>
        <taxon>Eukaryota</taxon>
        <taxon>Sar</taxon>
        <taxon>Alveolata</taxon>
        <taxon>Apicomplexa</taxon>
        <taxon>Aconoidasida</taxon>
        <taxon>Haemosporida</taxon>
        <taxon>Plasmodiidae</taxon>
        <taxon>Plasmodium</taxon>
        <taxon>Plasmodium (Plasmodium)</taxon>
    </lineage>
</organism>
<evidence type="ECO:0000313" key="2">
    <source>
        <dbReference type="Proteomes" id="UP000078550"/>
    </source>
</evidence>
<sequence>MSFQFFEENELKSLESFSEYARFDIPESSSHRSEHCQDELTELSSNHHFNTFCSKFTNNYTNIIYKWVPNGYNNKNCEYLNYWTYSELINNNFNVDENDISNSKIINDMTKLWKNYSDHFPQCELKNYKMSIEHFQHMKQLYDYSKDYSRIKANHCLDNLQCKPCYCMHIKKVISVFNLVKAVCQSNEGNELCTLYSSIAENKNPESLLNEMQCTDESVSRFATGEPSGEVDLGNSLEGSPSRAGLNAGLSILGISVISFFLMYKFTPFQSWLNTITRGLNRNKYFVVKEENNEILSYNSETEDANLQNNELNLSYNPLLNF</sequence>
<evidence type="ECO:0000313" key="1">
    <source>
        <dbReference type="EMBL" id="SBT58311.1"/>
    </source>
</evidence>
<dbReference type="EMBL" id="FLRE01002269">
    <property type="protein sequence ID" value="SBT58311.1"/>
    <property type="molecule type" value="Genomic_DNA"/>
</dbReference>
<proteinExistence type="predicted"/>
<dbReference type="Proteomes" id="UP000078550">
    <property type="component" value="Unassembled WGS sequence"/>
</dbReference>
<dbReference type="AlphaFoldDB" id="A0A1A9AQD0"/>
<protein>
    <submittedName>
        <fullName evidence="1">PIR Superfamily Protein</fullName>
    </submittedName>
</protein>
<gene>
    <name evidence="1" type="ORF">POVWA2_084220</name>
</gene>
<accession>A0A1A9AQD0</accession>
<name>A0A1A9AQD0_PLAOA</name>
<reference evidence="2" key="1">
    <citation type="submission" date="2016-05" db="EMBL/GenBank/DDBJ databases">
        <authorList>
            <person name="Naeem Raeece"/>
        </authorList>
    </citation>
    <scope>NUCLEOTIDE SEQUENCE [LARGE SCALE GENOMIC DNA]</scope>
</reference>